<dbReference type="PANTHER" id="PTHR47784:SF5">
    <property type="entry name" value="STEROL UPTAKE CONTROL PROTEIN 2"/>
    <property type="match status" value="1"/>
</dbReference>
<evidence type="ECO:0000256" key="3">
    <source>
        <dbReference type="ARBA" id="ARBA00023163"/>
    </source>
</evidence>
<evidence type="ECO:0000256" key="4">
    <source>
        <dbReference type="ARBA" id="ARBA00023242"/>
    </source>
</evidence>
<accession>A0ABR4FL38</accession>
<keyword evidence="7" id="KW-1185">Reference proteome</keyword>
<evidence type="ECO:0000256" key="2">
    <source>
        <dbReference type="ARBA" id="ARBA00023125"/>
    </source>
</evidence>
<dbReference type="InterPro" id="IPR036864">
    <property type="entry name" value="Zn2-C6_fun-type_DNA-bd_sf"/>
</dbReference>
<keyword evidence="1" id="KW-0805">Transcription regulation</keyword>
<dbReference type="SUPFAM" id="SSF57701">
    <property type="entry name" value="Zn2/Cys6 DNA-binding domain"/>
    <property type="match status" value="1"/>
</dbReference>
<sequence length="370" mass="41433">MPSRRTHSKSHHGCDQCKQRRIKCDEVRPQCGSCRKKNLACVFKSVGPVLASNHSNLATGIARRDQPSSLPLQDLELMHHWHTATVDTLTSAKPLQDVIRIAMPQEGLRYPLLMHSVLAVAAIHLAHSTPADRRQGYIETAMLHHSKSLALCAPFVKNITRENCHALFAFSCLLPIFVFASQTSRMSPRTQSLADVVETLKLIRGSSSVVDQARPWIEDGPMHPLLRVGRFHHPSEVDEQHAQDLYSKLQALEENLPGSPMAEESCAARDIPRYAVQRLRHMLRLYLDTGDSRALMAWPVLVDASYFDLLLQTERISVLMLGLFGSSLQVHPHRWWLDGTGQGLVALAMDNLSLADREILSSSLSMEKQL</sequence>
<dbReference type="PANTHER" id="PTHR47784">
    <property type="entry name" value="STEROL UPTAKE CONTROL PROTEIN 2"/>
    <property type="match status" value="1"/>
</dbReference>
<dbReference type="InterPro" id="IPR053157">
    <property type="entry name" value="Sterol_Uptake_Regulator"/>
</dbReference>
<proteinExistence type="predicted"/>
<protein>
    <submittedName>
        <fullName evidence="6">C6 zinc finger domain protein</fullName>
    </submittedName>
</protein>
<dbReference type="SMART" id="SM00066">
    <property type="entry name" value="GAL4"/>
    <property type="match status" value="1"/>
</dbReference>
<dbReference type="InterPro" id="IPR001138">
    <property type="entry name" value="Zn2Cys6_DnaBD"/>
</dbReference>
<gene>
    <name evidence="6" type="ORF">BJX66DRAFT_330292</name>
</gene>
<keyword evidence="3" id="KW-0804">Transcription</keyword>
<feature type="domain" description="Zn(2)-C6 fungal-type" evidence="5">
    <location>
        <begin position="13"/>
        <end position="43"/>
    </location>
</feature>
<keyword evidence="4" id="KW-0539">Nucleus</keyword>
<dbReference type="Pfam" id="PF00172">
    <property type="entry name" value="Zn_clus"/>
    <property type="match status" value="1"/>
</dbReference>
<comment type="caution">
    <text evidence="6">The sequence shown here is derived from an EMBL/GenBank/DDBJ whole genome shotgun (WGS) entry which is preliminary data.</text>
</comment>
<dbReference type="PROSITE" id="PS00463">
    <property type="entry name" value="ZN2_CY6_FUNGAL_1"/>
    <property type="match status" value="1"/>
</dbReference>
<name>A0ABR4FL38_9EURO</name>
<evidence type="ECO:0000259" key="5">
    <source>
        <dbReference type="PROSITE" id="PS50048"/>
    </source>
</evidence>
<evidence type="ECO:0000313" key="7">
    <source>
        <dbReference type="Proteomes" id="UP001610563"/>
    </source>
</evidence>
<dbReference type="CDD" id="cd00067">
    <property type="entry name" value="GAL4"/>
    <property type="match status" value="1"/>
</dbReference>
<dbReference type="Gene3D" id="4.10.240.10">
    <property type="entry name" value="Zn(2)-C6 fungal-type DNA-binding domain"/>
    <property type="match status" value="1"/>
</dbReference>
<evidence type="ECO:0000256" key="1">
    <source>
        <dbReference type="ARBA" id="ARBA00023015"/>
    </source>
</evidence>
<dbReference type="EMBL" id="JBFTWV010000201">
    <property type="protein sequence ID" value="KAL2783962.1"/>
    <property type="molecule type" value="Genomic_DNA"/>
</dbReference>
<keyword evidence="2" id="KW-0238">DNA-binding</keyword>
<reference evidence="6 7" key="1">
    <citation type="submission" date="2024-07" db="EMBL/GenBank/DDBJ databases">
        <title>Section-level genome sequencing and comparative genomics of Aspergillus sections Usti and Cavernicolus.</title>
        <authorList>
            <consortium name="Lawrence Berkeley National Laboratory"/>
            <person name="Nybo J.L."/>
            <person name="Vesth T.C."/>
            <person name="Theobald S."/>
            <person name="Frisvad J.C."/>
            <person name="Larsen T.O."/>
            <person name="Kjaerboelling I."/>
            <person name="Rothschild-Mancinelli K."/>
            <person name="Lyhne E.K."/>
            <person name="Kogle M.E."/>
            <person name="Barry K."/>
            <person name="Clum A."/>
            <person name="Na H."/>
            <person name="Ledsgaard L."/>
            <person name="Lin J."/>
            <person name="Lipzen A."/>
            <person name="Kuo A."/>
            <person name="Riley R."/>
            <person name="Mondo S."/>
            <person name="Labutti K."/>
            <person name="Haridas S."/>
            <person name="Pangalinan J."/>
            <person name="Salamov A.A."/>
            <person name="Simmons B.A."/>
            <person name="Magnuson J.K."/>
            <person name="Chen J."/>
            <person name="Drula E."/>
            <person name="Henrissat B."/>
            <person name="Wiebenga A."/>
            <person name="Lubbers R.J."/>
            <person name="Gomes A.C."/>
            <person name="Makela M.R."/>
            <person name="Stajich J."/>
            <person name="Grigoriev I.V."/>
            <person name="Mortensen U.H."/>
            <person name="De Vries R.P."/>
            <person name="Baker S.E."/>
            <person name="Andersen M.R."/>
        </authorList>
    </citation>
    <scope>NUCLEOTIDE SEQUENCE [LARGE SCALE GENOMIC DNA]</scope>
    <source>
        <strain evidence="6 7">CBS 209.92</strain>
    </source>
</reference>
<dbReference type="Proteomes" id="UP001610563">
    <property type="component" value="Unassembled WGS sequence"/>
</dbReference>
<dbReference type="PROSITE" id="PS50048">
    <property type="entry name" value="ZN2_CY6_FUNGAL_2"/>
    <property type="match status" value="1"/>
</dbReference>
<evidence type="ECO:0000313" key="6">
    <source>
        <dbReference type="EMBL" id="KAL2783962.1"/>
    </source>
</evidence>
<organism evidence="6 7">
    <name type="scientific">Aspergillus keveii</name>
    <dbReference type="NCBI Taxonomy" id="714993"/>
    <lineage>
        <taxon>Eukaryota</taxon>
        <taxon>Fungi</taxon>
        <taxon>Dikarya</taxon>
        <taxon>Ascomycota</taxon>
        <taxon>Pezizomycotina</taxon>
        <taxon>Eurotiomycetes</taxon>
        <taxon>Eurotiomycetidae</taxon>
        <taxon>Eurotiales</taxon>
        <taxon>Aspergillaceae</taxon>
        <taxon>Aspergillus</taxon>
        <taxon>Aspergillus subgen. Nidulantes</taxon>
    </lineage>
</organism>